<feature type="region of interest" description="Disordered" evidence="1">
    <location>
        <begin position="155"/>
        <end position="217"/>
    </location>
</feature>
<sequence length="324" mass="36316">MDSPPSSTVDLPSSAGTPFPPPSDSDTESLGSPVFSNRRSSMNSSNSGLPQSYYNKYYTTKRFDLAERQRTVKGLDEEKKREEDERRRREEEKRRRKEEDGDTVLTDHLEAAVDNLFKLVERKVIHETPHLLPSRGRSSSWSSSAIRSEVSKLYHTALQPSSSPTPSPTPSYLRMRNPSFDAGAPHTPRPLHPTPSSSSHSTNSNHSHYAFPHLPPITEHHSTKNIRYLDPRNGNLHESVTTDKSPKGFLKVMKRSSSLPIASGVYKDNKVRDASSYTVGGRGEKKDGGMEFGEVVWERGTEDRVGKWLFAFGGCCGEEEKRKT</sequence>
<feature type="compositionally biased region" description="Polar residues" evidence="1">
    <location>
        <begin position="1"/>
        <end position="16"/>
    </location>
</feature>
<reference evidence="2" key="1">
    <citation type="submission" date="2020-05" db="EMBL/GenBank/DDBJ databases">
        <title>Phylogenomic resolution of chytrid fungi.</title>
        <authorList>
            <person name="Stajich J.E."/>
            <person name="Amses K."/>
            <person name="Simmons R."/>
            <person name="Seto K."/>
            <person name="Myers J."/>
            <person name="Bonds A."/>
            <person name="Quandt C.A."/>
            <person name="Barry K."/>
            <person name="Liu P."/>
            <person name="Grigoriev I."/>
            <person name="Longcore J.E."/>
            <person name="James T.Y."/>
        </authorList>
    </citation>
    <scope>NUCLEOTIDE SEQUENCE</scope>
    <source>
        <strain evidence="2">JEL0318</strain>
    </source>
</reference>
<keyword evidence="3" id="KW-1185">Reference proteome</keyword>
<feature type="region of interest" description="Disordered" evidence="1">
    <location>
        <begin position="67"/>
        <end position="106"/>
    </location>
</feature>
<evidence type="ECO:0000313" key="2">
    <source>
        <dbReference type="EMBL" id="KAJ3040905.1"/>
    </source>
</evidence>
<dbReference type="AlphaFoldDB" id="A0AAD5S5D9"/>
<feature type="region of interest" description="Disordered" evidence="1">
    <location>
        <begin position="1"/>
        <end position="53"/>
    </location>
</feature>
<name>A0AAD5S5D9_9FUNG</name>
<accession>A0AAD5S5D9</accession>
<gene>
    <name evidence="2" type="ORF">HK097_002442</name>
</gene>
<feature type="compositionally biased region" description="Low complexity" evidence="1">
    <location>
        <begin position="194"/>
        <end position="208"/>
    </location>
</feature>
<feature type="compositionally biased region" description="Low complexity" evidence="1">
    <location>
        <begin position="36"/>
        <end position="47"/>
    </location>
</feature>
<dbReference type="EMBL" id="JADGJD010001526">
    <property type="protein sequence ID" value="KAJ3040905.1"/>
    <property type="molecule type" value="Genomic_DNA"/>
</dbReference>
<dbReference type="Proteomes" id="UP001212841">
    <property type="component" value="Unassembled WGS sequence"/>
</dbReference>
<proteinExistence type="predicted"/>
<organism evidence="2 3">
    <name type="scientific">Rhizophlyctis rosea</name>
    <dbReference type="NCBI Taxonomy" id="64517"/>
    <lineage>
        <taxon>Eukaryota</taxon>
        <taxon>Fungi</taxon>
        <taxon>Fungi incertae sedis</taxon>
        <taxon>Chytridiomycota</taxon>
        <taxon>Chytridiomycota incertae sedis</taxon>
        <taxon>Chytridiomycetes</taxon>
        <taxon>Rhizophlyctidales</taxon>
        <taxon>Rhizophlyctidaceae</taxon>
        <taxon>Rhizophlyctis</taxon>
    </lineage>
</organism>
<evidence type="ECO:0000256" key="1">
    <source>
        <dbReference type="SAM" id="MobiDB-lite"/>
    </source>
</evidence>
<comment type="caution">
    <text evidence="2">The sequence shown here is derived from an EMBL/GenBank/DDBJ whole genome shotgun (WGS) entry which is preliminary data.</text>
</comment>
<protein>
    <submittedName>
        <fullName evidence="2">Uncharacterized protein</fullName>
    </submittedName>
</protein>
<evidence type="ECO:0000313" key="3">
    <source>
        <dbReference type="Proteomes" id="UP001212841"/>
    </source>
</evidence>